<sequence>MSRIRLYPVSPGEVVVVTLAAIIIGANFCSVSLDIPHWNDLVLLWHSALVGILSLLCIVPVSIVVLRFADILVATSLIFVWSVVVGTIIRVRNMIDAHRGYCVLFLAFAFGPGPSPQGFGWAAIVPVVVFSCRLALAALSLPVVMFRLALFYLVLTGWVGWSLIESGAAHCQHNVIFAIILHLTTWAIWTQWNIHQVKYRLERLWHVDYHIAQLCLVKYLLKRVNSGAPVLETIREQMPLEVVVIVVPKPQVSEFRASKERVEGFGALLRRMMGGCLVDAHLWTKYQYSLVQEKKLAGERRARSEARTMETESSNLVTGKSDRSCALKSSKAVLSCNKVTSSGLEAISISGAPKNAIAARDASIRSTSEVPTRTSTPKVSRSRRTRFISSSAVIGDRPTTKVRVIESTSNQEGSTGYRVGALTAVNSDLQLSQGLGNSNMVKTWVSEQATSISKDQQILTELETPADLVGAPLLGAPCVTWFTASKTFDHAVSTPVADLDPFVPAFCMDHELADLDAVWADLCIIPASETPHWQPLDEDVFESFKHDHVRISISSDSSPRRRDQSESIMESSPAPTETLEDLDWLSAISMATPVPIPPAQPLSTESAHDDIKDAEMCDSGTSGTLDVTMSLPDLVDIEMFPLAPACLPLARLPSLVDVQMTLSVVEQLEMRENKSTDVERRVSRKARIIYADGVWEEYMDGFRLQAAATKLSQLDVPPVPKLWSNQSSSAEKHNMSSLDSSDQLDGSAGEVKEELVAVVELHKRLRRGRRRRNLVCKPEKVAQKM</sequence>
<keyword evidence="2" id="KW-0472">Membrane</keyword>
<feature type="region of interest" description="Disordered" evidence="1">
    <location>
        <begin position="300"/>
        <end position="321"/>
    </location>
</feature>
<evidence type="ECO:0000313" key="4">
    <source>
        <dbReference type="Proteomes" id="UP000383932"/>
    </source>
</evidence>
<evidence type="ECO:0000256" key="2">
    <source>
        <dbReference type="SAM" id="Phobius"/>
    </source>
</evidence>
<keyword evidence="2" id="KW-1133">Transmembrane helix</keyword>
<evidence type="ECO:0000256" key="1">
    <source>
        <dbReference type="SAM" id="MobiDB-lite"/>
    </source>
</evidence>
<feature type="transmembrane region" description="Helical" evidence="2">
    <location>
        <begin position="146"/>
        <end position="164"/>
    </location>
</feature>
<evidence type="ECO:0008006" key="5">
    <source>
        <dbReference type="Google" id="ProtNLM"/>
    </source>
</evidence>
<reference evidence="3 4" key="1">
    <citation type="journal article" date="2019" name="Fungal Biol. Biotechnol.">
        <title>Draft genome sequence of fastidious pathogen Ceratobasidium theobromae, which causes vascular-streak dieback in Theobroma cacao.</title>
        <authorList>
            <person name="Ali S.S."/>
            <person name="Asman A."/>
            <person name="Shao J."/>
            <person name="Firmansyah A.P."/>
            <person name="Susilo A.W."/>
            <person name="Rosmana A."/>
            <person name="McMahon P."/>
            <person name="Junaid M."/>
            <person name="Guest D."/>
            <person name="Kheng T.Y."/>
            <person name="Meinhardt L.W."/>
            <person name="Bailey B.A."/>
        </authorList>
    </citation>
    <scope>NUCLEOTIDE SEQUENCE [LARGE SCALE GENOMIC DNA]</scope>
    <source>
        <strain evidence="3 4">CT2</strain>
    </source>
</reference>
<keyword evidence="2" id="KW-0812">Transmembrane</keyword>
<feature type="transmembrane region" description="Helical" evidence="2">
    <location>
        <begin position="71"/>
        <end position="89"/>
    </location>
</feature>
<keyword evidence="4" id="KW-1185">Reference proteome</keyword>
<feature type="transmembrane region" description="Helical" evidence="2">
    <location>
        <begin position="14"/>
        <end position="35"/>
    </location>
</feature>
<dbReference type="EMBL" id="SSOP01000561">
    <property type="protein sequence ID" value="KAB5588122.1"/>
    <property type="molecule type" value="Genomic_DNA"/>
</dbReference>
<organism evidence="3 4">
    <name type="scientific">Ceratobasidium theobromae</name>
    <dbReference type="NCBI Taxonomy" id="1582974"/>
    <lineage>
        <taxon>Eukaryota</taxon>
        <taxon>Fungi</taxon>
        <taxon>Dikarya</taxon>
        <taxon>Basidiomycota</taxon>
        <taxon>Agaricomycotina</taxon>
        <taxon>Agaricomycetes</taxon>
        <taxon>Cantharellales</taxon>
        <taxon>Ceratobasidiaceae</taxon>
        <taxon>Ceratobasidium</taxon>
    </lineage>
</organism>
<dbReference type="AlphaFoldDB" id="A0A5N5Q8N9"/>
<proteinExistence type="predicted"/>
<feature type="transmembrane region" description="Helical" evidence="2">
    <location>
        <begin position="176"/>
        <end position="194"/>
    </location>
</feature>
<feature type="compositionally biased region" description="Low complexity" evidence="1">
    <location>
        <begin position="736"/>
        <end position="745"/>
    </location>
</feature>
<name>A0A5N5Q8N9_9AGAM</name>
<evidence type="ECO:0000313" key="3">
    <source>
        <dbReference type="EMBL" id="KAB5588122.1"/>
    </source>
</evidence>
<accession>A0A5N5Q8N9</accession>
<comment type="caution">
    <text evidence="3">The sequence shown here is derived from an EMBL/GenBank/DDBJ whole genome shotgun (WGS) entry which is preliminary data.</text>
</comment>
<feature type="region of interest" description="Disordered" evidence="1">
    <location>
        <begin position="722"/>
        <end position="745"/>
    </location>
</feature>
<feature type="transmembrane region" description="Helical" evidence="2">
    <location>
        <begin position="42"/>
        <end position="65"/>
    </location>
</feature>
<gene>
    <name evidence="3" type="ORF">CTheo_8435</name>
</gene>
<dbReference type="Proteomes" id="UP000383932">
    <property type="component" value="Unassembled WGS sequence"/>
</dbReference>
<feature type="compositionally biased region" description="Basic and acidic residues" evidence="1">
    <location>
        <begin position="300"/>
        <end position="310"/>
    </location>
</feature>
<protein>
    <recommendedName>
        <fullName evidence="5">Transmembrane protein</fullName>
    </recommendedName>
</protein>
<feature type="region of interest" description="Disordered" evidence="1">
    <location>
        <begin position="552"/>
        <end position="577"/>
    </location>
</feature>